<reference evidence="2 3" key="1">
    <citation type="journal article" date="2020" name="Mol. Biol. Evol.">
        <title>Distinct Expression and Methylation Patterns for Genes with Different Fates following a Single Whole-Genome Duplication in Flowering Plants.</title>
        <authorList>
            <person name="Shi T."/>
            <person name="Rahmani R.S."/>
            <person name="Gugger P.F."/>
            <person name="Wang M."/>
            <person name="Li H."/>
            <person name="Zhang Y."/>
            <person name="Li Z."/>
            <person name="Wang Q."/>
            <person name="Van de Peer Y."/>
            <person name="Marchal K."/>
            <person name="Chen J."/>
        </authorList>
    </citation>
    <scope>NUCLEOTIDE SEQUENCE [LARGE SCALE GENOMIC DNA]</scope>
    <source>
        <tissue evidence="2">Leaf</tissue>
    </source>
</reference>
<keyword evidence="1" id="KW-0732">Signal</keyword>
<evidence type="ECO:0000313" key="2">
    <source>
        <dbReference type="EMBL" id="DAD19912.1"/>
    </source>
</evidence>
<name>A0A822XIT3_NELNU</name>
<accession>A0A822XIT3</accession>
<proteinExistence type="predicted"/>
<dbReference type="AlphaFoldDB" id="A0A822XIT3"/>
<protein>
    <submittedName>
        <fullName evidence="2">Uncharacterized protein</fullName>
    </submittedName>
</protein>
<comment type="caution">
    <text evidence="2">The sequence shown here is derived from an EMBL/GenBank/DDBJ whole genome shotgun (WGS) entry which is preliminary data.</text>
</comment>
<gene>
    <name evidence="2" type="ORF">HUJ06_021375</name>
</gene>
<evidence type="ECO:0000256" key="1">
    <source>
        <dbReference type="SAM" id="SignalP"/>
    </source>
</evidence>
<sequence length="124" mass="13999">MFLLFAVVLSLNELFLNTPANPLIMNDDCQTPLEVARAKGYSKVVRAIEGHLCFFAGYLRELYGPGFLEALAPQWVSRKIWAVVVPCVSRNPAKPLKLELAIYCGLQVINSKINNLWKKFKIMT</sequence>
<feature type="signal peptide" evidence="1">
    <location>
        <begin position="1"/>
        <end position="20"/>
    </location>
</feature>
<feature type="chain" id="PRO_5032833855" evidence="1">
    <location>
        <begin position="21"/>
        <end position="124"/>
    </location>
</feature>
<dbReference type="Proteomes" id="UP000607653">
    <property type="component" value="Unassembled WGS sequence"/>
</dbReference>
<keyword evidence="3" id="KW-1185">Reference proteome</keyword>
<evidence type="ECO:0000313" key="3">
    <source>
        <dbReference type="Proteomes" id="UP000607653"/>
    </source>
</evidence>
<organism evidence="2 3">
    <name type="scientific">Nelumbo nucifera</name>
    <name type="common">Sacred lotus</name>
    <dbReference type="NCBI Taxonomy" id="4432"/>
    <lineage>
        <taxon>Eukaryota</taxon>
        <taxon>Viridiplantae</taxon>
        <taxon>Streptophyta</taxon>
        <taxon>Embryophyta</taxon>
        <taxon>Tracheophyta</taxon>
        <taxon>Spermatophyta</taxon>
        <taxon>Magnoliopsida</taxon>
        <taxon>Proteales</taxon>
        <taxon>Nelumbonaceae</taxon>
        <taxon>Nelumbo</taxon>
    </lineage>
</organism>
<dbReference type="EMBL" id="DUZY01000001">
    <property type="protein sequence ID" value="DAD19912.1"/>
    <property type="molecule type" value="Genomic_DNA"/>
</dbReference>